<proteinExistence type="predicted"/>
<reference evidence="5" key="1">
    <citation type="submission" date="2009-11" db="EMBL/GenBank/DDBJ databases">
        <title>The complete chromosome 1 of Sphaerobacter thermophilus DSM 20745.</title>
        <authorList>
            <person name="Lucas S."/>
            <person name="Copeland A."/>
            <person name="Lapidus A."/>
            <person name="Glavina del Rio T."/>
            <person name="Dalin E."/>
            <person name="Tice H."/>
            <person name="Bruce D."/>
            <person name="Goodwin L."/>
            <person name="Pitluck S."/>
            <person name="Kyrpides N."/>
            <person name="Mavromatis K."/>
            <person name="Ivanova N."/>
            <person name="Mikhailova N."/>
            <person name="LaButti K.M."/>
            <person name="Clum A."/>
            <person name="Sun H.I."/>
            <person name="Brettin T."/>
            <person name="Detter J.C."/>
            <person name="Han C."/>
            <person name="Larimer F."/>
            <person name="Land M."/>
            <person name="Hauser L."/>
            <person name="Markowitz V."/>
            <person name="Cheng J.F."/>
            <person name="Hugenholtz P."/>
            <person name="Woyke T."/>
            <person name="Wu D."/>
            <person name="Steenblock K."/>
            <person name="Schneider S."/>
            <person name="Pukall R."/>
            <person name="Goeker M."/>
            <person name="Klenk H.P."/>
            <person name="Eisen J.A."/>
        </authorList>
    </citation>
    <scope>NUCLEOTIDE SEQUENCE [LARGE SCALE GENOMIC DNA]</scope>
    <source>
        <strain evidence="5">ATCC 49802 / DSM 20745 / S 6022</strain>
    </source>
</reference>
<dbReference type="KEGG" id="sti:Sthe_1908"/>
<dbReference type="HOGENOM" id="CLU_936599_0_0_0"/>
<dbReference type="GO" id="GO:0009234">
    <property type="term" value="P:menaquinone biosynthetic process"/>
    <property type="evidence" value="ECO:0007669"/>
    <property type="project" value="UniProtKB-UniPathway"/>
</dbReference>
<dbReference type="Pfam" id="PF02621">
    <property type="entry name" value="VitK2_biosynth"/>
    <property type="match status" value="1"/>
</dbReference>
<evidence type="ECO:0000256" key="3">
    <source>
        <dbReference type="ARBA" id="ARBA00023239"/>
    </source>
</evidence>
<dbReference type="eggNOG" id="COG2107">
    <property type="taxonomic scope" value="Bacteria"/>
</dbReference>
<reference evidence="4 5" key="2">
    <citation type="journal article" date="2010" name="Stand. Genomic Sci.">
        <title>Complete genome sequence of Desulfohalobium retbaense type strain (HR(100)).</title>
        <authorList>
            <person name="Spring S."/>
            <person name="Nolan M."/>
            <person name="Lapidus A."/>
            <person name="Glavina Del Rio T."/>
            <person name="Copeland A."/>
            <person name="Tice H."/>
            <person name="Cheng J.F."/>
            <person name="Lucas S."/>
            <person name="Land M."/>
            <person name="Chen F."/>
            <person name="Bruce D."/>
            <person name="Goodwin L."/>
            <person name="Pitluck S."/>
            <person name="Ivanova N."/>
            <person name="Mavromatis K."/>
            <person name="Mikhailova N."/>
            <person name="Pati A."/>
            <person name="Chen A."/>
            <person name="Palaniappan K."/>
            <person name="Hauser L."/>
            <person name="Chang Y.J."/>
            <person name="Jeffries C.D."/>
            <person name="Munk C."/>
            <person name="Kiss H."/>
            <person name="Chain P."/>
            <person name="Han C."/>
            <person name="Brettin T."/>
            <person name="Detter J.C."/>
            <person name="Schuler E."/>
            <person name="Goker M."/>
            <person name="Rohde M."/>
            <person name="Bristow J."/>
            <person name="Eisen J.A."/>
            <person name="Markowitz V."/>
            <person name="Hugenholtz P."/>
            <person name="Kyrpides N.C."/>
            <person name="Klenk H.P."/>
        </authorList>
    </citation>
    <scope>NUCLEOTIDE SEQUENCE [LARGE SCALE GENOMIC DNA]</scope>
    <source>
        <strain evidence="5">ATCC 49802 / DSM 20745 / S 6022</strain>
    </source>
</reference>
<organism evidence="4 5">
    <name type="scientific">Sphaerobacter thermophilus (strain ATCC 49802 / DSM 20745 / KCCM 41009 / NCIMB 13125 / S 6022)</name>
    <dbReference type="NCBI Taxonomy" id="479434"/>
    <lineage>
        <taxon>Bacteria</taxon>
        <taxon>Pseudomonadati</taxon>
        <taxon>Thermomicrobiota</taxon>
        <taxon>Thermomicrobia</taxon>
        <taxon>Sphaerobacterales</taxon>
        <taxon>Sphaerobacterineae</taxon>
        <taxon>Sphaerobacteraceae</taxon>
        <taxon>Sphaerobacter</taxon>
    </lineage>
</organism>
<evidence type="ECO:0000313" key="5">
    <source>
        <dbReference type="Proteomes" id="UP000002027"/>
    </source>
</evidence>
<keyword evidence="2" id="KW-0474">Menaquinone biosynthesis</keyword>
<dbReference type="AlphaFoldDB" id="D1C523"/>
<dbReference type="RefSeq" id="WP_012872386.1">
    <property type="nucleotide sequence ID" value="NC_013523.1"/>
</dbReference>
<dbReference type="GO" id="GO:0016829">
    <property type="term" value="F:lyase activity"/>
    <property type="evidence" value="ECO:0007669"/>
    <property type="project" value="UniProtKB-KW"/>
</dbReference>
<keyword evidence="3" id="KW-0456">Lyase</keyword>
<evidence type="ECO:0008006" key="6">
    <source>
        <dbReference type="Google" id="ProtNLM"/>
    </source>
</evidence>
<dbReference type="STRING" id="479434.Sthe_1908"/>
<dbReference type="UniPathway" id="UPA00079"/>
<name>D1C523_SPHTD</name>
<dbReference type="InParanoid" id="D1C523"/>
<comment type="pathway">
    <text evidence="1">Quinol/quinone metabolism; menaquinone biosynthesis.</text>
</comment>
<sequence length="297" mass="33085">MSEASELWYTPCIEPRRARSPAAWSTTEDKNIVGLCLIDHSLTTAAITYPIERGWVEPPEGIELVPGLTAEMVAERGACALLGSIDAVYLADRYAVVTDVALVSHHNGPIIIWTPGRPDEIDHAVVALDDVSRTAEAVARATLTHFYGFQVTGWDRTTDERDAAVREGAAAFRPSADGHVGDLVRAWFILSGFPLPTHLLMAPRELVERDPDTVRAVVEQLQQLLSITNERRRELRRNLAEDLGLDRERLVAFQNDQTFTASKTVRKAWLDLVRRTARAMQLPAIEEPVVFTARERS</sequence>
<keyword evidence="5" id="KW-1185">Reference proteome</keyword>
<dbReference type="Proteomes" id="UP000002027">
    <property type="component" value="Chromosome 1"/>
</dbReference>
<evidence type="ECO:0000256" key="1">
    <source>
        <dbReference type="ARBA" id="ARBA00004863"/>
    </source>
</evidence>
<gene>
    <name evidence="4" type="ordered locus">Sthe_1908</name>
</gene>
<protein>
    <recommendedName>
        <fullName evidence="6">ABC transporter substrate-binding protein</fullName>
    </recommendedName>
</protein>
<dbReference type="EMBL" id="CP001823">
    <property type="protein sequence ID" value="ACZ39340.1"/>
    <property type="molecule type" value="Genomic_DNA"/>
</dbReference>
<dbReference type="SUPFAM" id="SSF53850">
    <property type="entry name" value="Periplasmic binding protein-like II"/>
    <property type="match status" value="1"/>
</dbReference>
<evidence type="ECO:0000313" key="4">
    <source>
        <dbReference type="EMBL" id="ACZ39340.1"/>
    </source>
</evidence>
<dbReference type="InterPro" id="IPR003773">
    <property type="entry name" value="Menaquinone_biosynth"/>
</dbReference>
<dbReference type="Gene3D" id="3.40.190.10">
    <property type="entry name" value="Periplasmic binding protein-like II"/>
    <property type="match status" value="2"/>
</dbReference>
<evidence type="ECO:0000256" key="2">
    <source>
        <dbReference type="ARBA" id="ARBA00022428"/>
    </source>
</evidence>
<accession>D1C523</accession>